<accession>A0AAN6TEZ4</accession>
<dbReference type="EMBL" id="MU853340">
    <property type="protein sequence ID" value="KAK4113193.1"/>
    <property type="molecule type" value="Genomic_DNA"/>
</dbReference>
<evidence type="ECO:0000259" key="1">
    <source>
        <dbReference type="Pfam" id="PF12697"/>
    </source>
</evidence>
<dbReference type="Gene3D" id="3.40.50.1820">
    <property type="entry name" value="alpha/beta hydrolase"/>
    <property type="match status" value="1"/>
</dbReference>
<dbReference type="AlphaFoldDB" id="A0AAN6TEZ4"/>
<dbReference type="InterPro" id="IPR052897">
    <property type="entry name" value="Sec-Metab_Biosynth_Hydrolase"/>
</dbReference>
<gene>
    <name evidence="2" type="ORF">N656DRAFT_789236</name>
</gene>
<evidence type="ECO:0000313" key="3">
    <source>
        <dbReference type="Proteomes" id="UP001302812"/>
    </source>
</evidence>
<proteinExistence type="predicted"/>
<dbReference type="InterPro" id="IPR029058">
    <property type="entry name" value="AB_hydrolase_fold"/>
</dbReference>
<organism evidence="2 3">
    <name type="scientific">Canariomyces notabilis</name>
    <dbReference type="NCBI Taxonomy" id="2074819"/>
    <lineage>
        <taxon>Eukaryota</taxon>
        <taxon>Fungi</taxon>
        <taxon>Dikarya</taxon>
        <taxon>Ascomycota</taxon>
        <taxon>Pezizomycotina</taxon>
        <taxon>Sordariomycetes</taxon>
        <taxon>Sordariomycetidae</taxon>
        <taxon>Sordariales</taxon>
        <taxon>Chaetomiaceae</taxon>
        <taxon>Canariomyces</taxon>
    </lineage>
</organism>
<comment type="caution">
    <text evidence="2">The sequence shown here is derived from an EMBL/GenBank/DDBJ whole genome shotgun (WGS) entry which is preliminary data.</text>
</comment>
<keyword evidence="3" id="KW-1185">Reference proteome</keyword>
<feature type="domain" description="AB hydrolase-1" evidence="1">
    <location>
        <begin position="5"/>
        <end position="256"/>
    </location>
</feature>
<sequence length="266" mass="28487">MPPSILLIPGSFGLPEFYAPVISAVAQAGYEIKALHLPSVGVATGQGRPGIGVPPPTMYDDAALIAGEAGRLVGNEGKDVMLVAHSYGGIPATESIKGLSKRDRQRDGKGPGGIVRIGYVTCLMPVAGESAADVLAQVPPDRRDQLAADENGWLYHTNVSAAAQLSFSGFPQEEGEAWIRRFPRHSAASFAGKLTHPGYSDVSVSYLICEKDRVIPPDIQRDGIAMIERESGRKVDVTTVQAGHVPMVNKVREVVDWILHMARQEE</sequence>
<reference evidence="2" key="2">
    <citation type="submission" date="2023-05" db="EMBL/GenBank/DDBJ databases">
        <authorList>
            <consortium name="Lawrence Berkeley National Laboratory"/>
            <person name="Steindorff A."/>
            <person name="Hensen N."/>
            <person name="Bonometti L."/>
            <person name="Westerberg I."/>
            <person name="Brannstrom I.O."/>
            <person name="Guillou S."/>
            <person name="Cros-Aarteil S."/>
            <person name="Calhoun S."/>
            <person name="Haridas S."/>
            <person name="Kuo A."/>
            <person name="Mondo S."/>
            <person name="Pangilinan J."/>
            <person name="Riley R."/>
            <person name="Labutti K."/>
            <person name="Andreopoulos B."/>
            <person name="Lipzen A."/>
            <person name="Chen C."/>
            <person name="Yanf M."/>
            <person name="Daum C."/>
            <person name="Ng V."/>
            <person name="Clum A."/>
            <person name="Ohm R."/>
            <person name="Martin F."/>
            <person name="Silar P."/>
            <person name="Natvig D."/>
            <person name="Lalanne C."/>
            <person name="Gautier V."/>
            <person name="Ament-Velasquez S.L."/>
            <person name="Kruys A."/>
            <person name="Hutchinson M.I."/>
            <person name="Powell A.J."/>
            <person name="Barry K."/>
            <person name="Miller A.N."/>
            <person name="Grigoriev I.V."/>
            <person name="Debuchy R."/>
            <person name="Gladieux P."/>
            <person name="Thoren M.H."/>
            <person name="Johannesson H."/>
        </authorList>
    </citation>
    <scope>NUCLEOTIDE SEQUENCE</scope>
    <source>
        <strain evidence="2">CBS 508.74</strain>
    </source>
</reference>
<name>A0AAN6TEZ4_9PEZI</name>
<dbReference type="PANTHER" id="PTHR37017:SF13">
    <property type="entry name" value="AB HYDROLASE-1 DOMAIN-CONTAINING PROTEIN"/>
    <property type="match status" value="1"/>
</dbReference>
<protein>
    <submittedName>
        <fullName evidence="2">Alpha/beta-hydrolase</fullName>
    </submittedName>
</protein>
<dbReference type="SUPFAM" id="SSF53474">
    <property type="entry name" value="alpha/beta-Hydrolases"/>
    <property type="match status" value="1"/>
</dbReference>
<reference evidence="2" key="1">
    <citation type="journal article" date="2023" name="Mol. Phylogenet. Evol.">
        <title>Genome-scale phylogeny and comparative genomics of the fungal order Sordariales.</title>
        <authorList>
            <person name="Hensen N."/>
            <person name="Bonometti L."/>
            <person name="Westerberg I."/>
            <person name="Brannstrom I.O."/>
            <person name="Guillou S."/>
            <person name="Cros-Aarteil S."/>
            <person name="Calhoun S."/>
            <person name="Haridas S."/>
            <person name="Kuo A."/>
            <person name="Mondo S."/>
            <person name="Pangilinan J."/>
            <person name="Riley R."/>
            <person name="LaButti K."/>
            <person name="Andreopoulos B."/>
            <person name="Lipzen A."/>
            <person name="Chen C."/>
            <person name="Yan M."/>
            <person name="Daum C."/>
            <person name="Ng V."/>
            <person name="Clum A."/>
            <person name="Steindorff A."/>
            <person name="Ohm R.A."/>
            <person name="Martin F."/>
            <person name="Silar P."/>
            <person name="Natvig D.O."/>
            <person name="Lalanne C."/>
            <person name="Gautier V."/>
            <person name="Ament-Velasquez S.L."/>
            <person name="Kruys A."/>
            <person name="Hutchinson M.I."/>
            <person name="Powell A.J."/>
            <person name="Barry K."/>
            <person name="Miller A.N."/>
            <person name="Grigoriev I.V."/>
            <person name="Debuchy R."/>
            <person name="Gladieux P."/>
            <person name="Hiltunen Thoren M."/>
            <person name="Johannesson H."/>
        </authorList>
    </citation>
    <scope>NUCLEOTIDE SEQUENCE</scope>
    <source>
        <strain evidence="2">CBS 508.74</strain>
    </source>
</reference>
<dbReference type="Pfam" id="PF12697">
    <property type="entry name" value="Abhydrolase_6"/>
    <property type="match status" value="1"/>
</dbReference>
<dbReference type="InterPro" id="IPR000073">
    <property type="entry name" value="AB_hydrolase_1"/>
</dbReference>
<dbReference type="PANTHER" id="PTHR37017">
    <property type="entry name" value="AB HYDROLASE-1 DOMAIN-CONTAINING PROTEIN-RELATED"/>
    <property type="match status" value="1"/>
</dbReference>
<dbReference type="GeneID" id="89940895"/>
<dbReference type="Proteomes" id="UP001302812">
    <property type="component" value="Unassembled WGS sequence"/>
</dbReference>
<dbReference type="RefSeq" id="XP_064670763.1">
    <property type="nucleotide sequence ID" value="XM_064816770.1"/>
</dbReference>
<evidence type="ECO:0000313" key="2">
    <source>
        <dbReference type="EMBL" id="KAK4113193.1"/>
    </source>
</evidence>